<evidence type="ECO:0000313" key="3">
    <source>
        <dbReference type="Proteomes" id="UP001500124"/>
    </source>
</evidence>
<comment type="caution">
    <text evidence="2">The sequence shown here is derived from an EMBL/GenBank/DDBJ whole genome shotgun (WGS) entry which is preliminary data.</text>
</comment>
<feature type="region of interest" description="Disordered" evidence="1">
    <location>
        <begin position="1"/>
        <end position="102"/>
    </location>
</feature>
<feature type="compositionally biased region" description="Low complexity" evidence="1">
    <location>
        <begin position="57"/>
        <end position="67"/>
    </location>
</feature>
<feature type="compositionally biased region" description="Basic and acidic residues" evidence="1">
    <location>
        <begin position="68"/>
        <end position="85"/>
    </location>
</feature>
<name>A0ABP9KGB2_9ACTN</name>
<organism evidence="2 3">
    <name type="scientific">Streptomyces similanensis</name>
    <dbReference type="NCBI Taxonomy" id="1274988"/>
    <lineage>
        <taxon>Bacteria</taxon>
        <taxon>Bacillati</taxon>
        <taxon>Actinomycetota</taxon>
        <taxon>Actinomycetes</taxon>
        <taxon>Kitasatosporales</taxon>
        <taxon>Streptomycetaceae</taxon>
        <taxon>Streptomyces</taxon>
    </lineage>
</organism>
<feature type="compositionally biased region" description="Basic and acidic residues" evidence="1">
    <location>
        <begin position="1"/>
        <end position="10"/>
    </location>
</feature>
<dbReference type="EMBL" id="BAABKC010000044">
    <property type="protein sequence ID" value="GAA5056605.1"/>
    <property type="molecule type" value="Genomic_DNA"/>
</dbReference>
<sequence length="102" mass="10998">MDERTVEHRAVSRASPLTTPVGSAYAPRTQRRSRRLDPQASAKREPPDALTPERPDSSPSASAPRADTQPKDKADQARQADRETDLVPETTQGPDPLSGSGP</sequence>
<evidence type="ECO:0000256" key="1">
    <source>
        <dbReference type="SAM" id="MobiDB-lite"/>
    </source>
</evidence>
<gene>
    <name evidence="2" type="ORF">GCM10023336_29620</name>
</gene>
<proteinExistence type="predicted"/>
<accession>A0ABP9KGB2</accession>
<reference evidence="3" key="1">
    <citation type="journal article" date="2019" name="Int. J. Syst. Evol. Microbiol.">
        <title>The Global Catalogue of Microorganisms (GCM) 10K type strain sequencing project: providing services to taxonomists for standard genome sequencing and annotation.</title>
        <authorList>
            <consortium name="The Broad Institute Genomics Platform"/>
            <consortium name="The Broad Institute Genome Sequencing Center for Infectious Disease"/>
            <person name="Wu L."/>
            <person name="Ma J."/>
        </authorList>
    </citation>
    <scope>NUCLEOTIDE SEQUENCE [LARGE SCALE GENOMIC DNA]</scope>
    <source>
        <strain evidence="3">JCM 18410</strain>
    </source>
</reference>
<feature type="compositionally biased region" description="Basic and acidic residues" evidence="1">
    <location>
        <begin position="42"/>
        <end position="56"/>
    </location>
</feature>
<evidence type="ECO:0000313" key="2">
    <source>
        <dbReference type="EMBL" id="GAA5056605.1"/>
    </source>
</evidence>
<dbReference type="Proteomes" id="UP001500124">
    <property type="component" value="Unassembled WGS sequence"/>
</dbReference>
<keyword evidence="3" id="KW-1185">Reference proteome</keyword>
<protein>
    <submittedName>
        <fullName evidence="2">Uncharacterized protein</fullName>
    </submittedName>
</protein>